<sequence length="137" mass="14785">MRFLLGLFFFSILLTAGSSLKCEFCASTTSNCSGPEVICSKKNSVCMTVITEIITKKKIPASMKRCSSVDDCKHYEGLKGKLISGQPLNITDNLGGLLIGSVIKDVICSEVLSSFASQHSLGFFSAFLGLLLMKLLF</sequence>
<feature type="chain" id="PRO_5044655255" evidence="4">
    <location>
        <begin position="20"/>
        <end position="137"/>
    </location>
</feature>
<name>A0A6P9DRR7_PANGU</name>
<evidence type="ECO:0000256" key="1">
    <source>
        <dbReference type="ARBA" id="ARBA00004613"/>
    </source>
</evidence>
<dbReference type="GO" id="GO:0019834">
    <property type="term" value="F:phospholipase A2 inhibitor activity"/>
    <property type="evidence" value="ECO:0007669"/>
    <property type="project" value="UniProtKB-KW"/>
</dbReference>
<evidence type="ECO:0000256" key="4">
    <source>
        <dbReference type="SAM" id="SignalP"/>
    </source>
</evidence>
<organism evidence="5 6">
    <name type="scientific">Pantherophis guttatus</name>
    <name type="common">Corn snake</name>
    <name type="synonym">Elaphe guttata</name>
    <dbReference type="NCBI Taxonomy" id="94885"/>
    <lineage>
        <taxon>Eukaryota</taxon>
        <taxon>Metazoa</taxon>
        <taxon>Chordata</taxon>
        <taxon>Craniata</taxon>
        <taxon>Vertebrata</taxon>
        <taxon>Euteleostomi</taxon>
        <taxon>Lepidosauria</taxon>
        <taxon>Squamata</taxon>
        <taxon>Bifurcata</taxon>
        <taxon>Unidentata</taxon>
        <taxon>Episquamata</taxon>
        <taxon>Toxicofera</taxon>
        <taxon>Serpentes</taxon>
        <taxon>Colubroidea</taxon>
        <taxon>Colubridae</taxon>
        <taxon>Colubrinae</taxon>
        <taxon>Pantherophis</taxon>
    </lineage>
</organism>
<dbReference type="GeneID" id="117677622"/>
<accession>A0A6P9DRR7</accession>
<evidence type="ECO:0000313" key="5">
    <source>
        <dbReference type="Proteomes" id="UP001652622"/>
    </source>
</evidence>
<dbReference type="InterPro" id="IPR045860">
    <property type="entry name" value="Snake_toxin-like_sf"/>
</dbReference>
<keyword evidence="6 7" id="KW-0593">Phospholipase A2 inhibitor</keyword>
<keyword evidence="4" id="KW-0732">Signal</keyword>
<evidence type="ECO:0000256" key="2">
    <source>
        <dbReference type="ARBA" id="ARBA00022525"/>
    </source>
</evidence>
<dbReference type="SUPFAM" id="SSF57302">
    <property type="entry name" value="Snake toxin-like"/>
    <property type="match status" value="1"/>
</dbReference>
<keyword evidence="5" id="KW-1185">Reference proteome</keyword>
<dbReference type="AlphaFoldDB" id="A0A6P9DRR7"/>
<evidence type="ECO:0000313" key="7">
    <source>
        <dbReference type="RefSeq" id="XP_034293826.1"/>
    </source>
</evidence>
<keyword evidence="3" id="KW-1015">Disulfide bond</keyword>
<dbReference type="RefSeq" id="XP_034293825.1">
    <property type="nucleotide sequence ID" value="XM_034437934.1"/>
</dbReference>
<dbReference type="PANTHER" id="PTHR20914:SF9">
    <property type="entry name" value="COILED, ISOFORM A"/>
    <property type="match status" value="1"/>
</dbReference>
<reference evidence="6 7" key="1">
    <citation type="submission" date="2025-04" db="UniProtKB">
        <authorList>
            <consortium name="RefSeq"/>
        </authorList>
    </citation>
    <scope>IDENTIFICATION</scope>
    <source>
        <tissue evidence="6 7">Blood</tissue>
    </source>
</reference>
<proteinExistence type="predicted"/>
<dbReference type="RefSeq" id="XP_034293826.1">
    <property type="nucleotide sequence ID" value="XM_034437935.1"/>
</dbReference>
<dbReference type="InterPro" id="IPR050918">
    <property type="entry name" value="CNF-like_PLA2_Inhibitor"/>
</dbReference>
<dbReference type="KEGG" id="pgut:117677622"/>
<comment type="subcellular location">
    <subcellularLocation>
        <location evidence="1">Secreted</location>
    </subcellularLocation>
</comment>
<evidence type="ECO:0000313" key="6">
    <source>
        <dbReference type="RefSeq" id="XP_034293825.1"/>
    </source>
</evidence>
<keyword evidence="2" id="KW-0964">Secreted</keyword>
<evidence type="ECO:0000256" key="3">
    <source>
        <dbReference type="ARBA" id="ARBA00023157"/>
    </source>
</evidence>
<gene>
    <name evidence="6 7" type="primary">LOC117677622</name>
</gene>
<protein>
    <submittedName>
        <fullName evidence="6 7">Phospholipase A2 inhibitor subunit gamma B-like</fullName>
    </submittedName>
</protein>
<dbReference type="PANTHER" id="PTHR20914">
    <property type="entry name" value="LY6/PLAUR DOMAIN-CONTAINING PROTEIN 8"/>
    <property type="match status" value="1"/>
</dbReference>
<dbReference type="GO" id="GO:0005576">
    <property type="term" value="C:extracellular region"/>
    <property type="evidence" value="ECO:0007669"/>
    <property type="project" value="UniProtKB-SubCell"/>
</dbReference>
<dbReference type="Proteomes" id="UP001652622">
    <property type="component" value="Unplaced"/>
</dbReference>
<feature type="signal peptide" evidence="4">
    <location>
        <begin position="1"/>
        <end position="19"/>
    </location>
</feature>
<dbReference type="Gene3D" id="2.10.60.10">
    <property type="entry name" value="CD59"/>
    <property type="match status" value="1"/>
</dbReference>